<feature type="non-terminal residue" evidence="3">
    <location>
        <position position="169"/>
    </location>
</feature>
<protein>
    <submittedName>
        <fullName evidence="3">Uncharacterized protein</fullName>
    </submittedName>
</protein>
<dbReference type="STRING" id="1202772.A0A1V9YSG8"/>
<feature type="compositionally biased region" description="Low complexity" evidence="1">
    <location>
        <begin position="40"/>
        <end position="52"/>
    </location>
</feature>
<feature type="compositionally biased region" description="Polar residues" evidence="1">
    <location>
        <begin position="148"/>
        <end position="169"/>
    </location>
</feature>
<comment type="caution">
    <text evidence="3">The sequence shown here is derived from an EMBL/GenBank/DDBJ whole genome shotgun (WGS) entry which is preliminary data.</text>
</comment>
<keyword evidence="4" id="KW-1185">Reference proteome</keyword>
<organism evidence="3 4">
    <name type="scientific">Achlya hypogyna</name>
    <name type="common">Oomycete</name>
    <name type="synonym">Protoachlya hypogyna</name>
    <dbReference type="NCBI Taxonomy" id="1202772"/>
    <lineage>
        <taxon>Eukaryota</taxon>
        <taxon>Sar</taxon>
        <taxon>Stramenopiles</taxon>
        <taxon>Oomycota</taxon>
        <taxon>Saprolegniomycetes</taxon>
        <taxon>Saprolegniales</taxon>
        <taxon>Achlyaceae</taxon>
        <taxon>Achlya</taxon>
    </lineage>
</organism>
<accession>A0A1V9YSG8</accession>
<evidence type="ECO:0000313" key="4">
    <source>
        <dbReference type="Proteomes" id="UP000243579"/>
    </source>
</evidence>
<name>A0A1V9YSG8_ACHHY</name>
<reference evidence="3 4" key="1">
    <citation type="journal article" date="2014" name="Genome Biol. Evol.">
        <title>The secreted proteins of Achlya hypogyna and Thraustotheca clavata identify the ancestral oomycete secretome and reveal gene acquisitions by horizontal gene transfer.</title>
        <authorList>
            <person name="Misner I."/>
            <person name="Blouin N."/>
            <person name="Leonard G."/>
            <person name="Richards T.A."/>
            <person name="Lane C.E."/>
        </authorList>
    </citation>
    <scope>NUCLEOTIDE SEQUENCE [LARGE SCALE GENOMIC DNA]</scope>
    <source>
        <strain evidence="3 4">ATCC 48635</strain>
    </source>
</reference>
<evidence type="ECO:0000256" key="1">
    <source>
        <dbReference type="SAM" id="MobiDB-lite"/>
    </source>
</evidence>
<feature type="region of interest" description="Disordered" evidence="1">
    <location>
        <begin position="35"/>
        <end position="58"/>
    </location>
</feature>
<keyword evidence="2" id="KW-0812">Transmembrane</keyword>
<proteinExistence type="predicted"/>
<dbReference type="AlphaFoldDB" id="A0A1V9YSG8"/>
<gene>
    <name evidence="3" type="ORF">ACHHYP_20292</name>
</gene>
<evidence type="ECO:0000256" key="2">
    <source>
        <dbReference type="SAM" id="Phobius"/>
    </source>
</evidence>
<dbReference type="Proteomes" id="UP000243579">
    <property type="component" value="Unassembled WGS sequence"/>
</dbReference>
<evidence type="ECO:0000313" key="3">
    <source>
        <dbReference type="EMBL" id="OQR88774.1"/>
    </source>
</evidence>
<keyword evidence="2" id="KW-1133">Transmembrane helix</keyword>
<sequence>MAAPRGLAVNQRNSISTDIVYRSYESGNLDIAQESKDEVSGAGATSPTATSTKQSHSAGGLHEIGLHDVLPPAKTTQDGQGCLRTRRGKAMLFTCLLVVVGVVVGLLVANGSSSSTKKGNTSEQNIIAVPTPTAPMATDPMPVPREANANTTADHSTDGNSSTTNHSTS</sequence>
<feature type="transmembrane region" description="Helical" evidence="2">
    <location>
        <begin position="90"/>
        <end position="109"/>
    </location>
</feature>
<dbReference type="EMBL" id="JNBR01001096">
    <property type="protein sequence ID" value="OQR88774.1"/>
    <property type="molecule type" value="Genomic_DNA"/>
</dbReference>
<feature type="region of interest" description="Disordered" evidence="1">
    <location>
        <begin position="111"/>
        <end position="169"/>
    </location>
</feature>
<feature type="compositionally biased region" description="Low complexity" evidence="1">
    <location>
        <begin position="111"/>
        <end position="140"/>
    </location>
</feature>
<keyword evidence="2" id="KW-0472">Membrane</keyword>